<gene>
    <name evidence="1" type="ORF">EV44_g2352</name>
</gene>
<organism evidence="1 2">
    <name type="scientific">Uncinula necator</name>
    <name type="common">Grape powdery mildew</name>
    <dbReference type="NCBI Taxonomy" id="52586"/>
    <lineage>
        <taxon>Eukaryota</taxon>
        <taxon>Fungi</taxon>
        <taxon>Dikarya</taxon>
        <taxon>Ascomycota</taxon>
        <taxon>Pezizomycotina</taxon>
        <taxon>Leotiomycetes</taxon>
        <taxon>Erysiphales</taxon>
        <taxon>Erysiphaceae</taxon>
        <taxon>Erysiphe</taxon>
    </lineage>
</organism>
<accession>A0A0B1NVA4</accession>
<dbReference type="AlphaFoldDB" id="A0A0B1NVA4"/>
<keyword evidence="2" id="KW-1185">Reference proteome</keyword>
<evidence type="ECO:0000313" key="2">
    <source>
        <dbReference type="Proteomes" id="UP000030854"/>
    </source>
</evidence>
<comment type="caution">
    <text evidence="1">The sequence shown here is derived from an EMBL/GenBank/DDBJ whole genome shotgun (WGS) entry which is preliminary data.</text>
</comment>
<protein>
    <submittedName>
        <fullName evidence="1">Uncharacterized protein</fullName>
    </submittedName>
</protein>
<dbReference type="EMBL" id="JNVN01004612">
    <property type="protein sequence ID" value="KHJ30267.1"/>
    <property type="molecule type" value="Genomic_DNA"/>
</dbReference>
<sequence length="114" mass="12151">MPSRAYWAFTPASREGDDFDFAGWGPLCLKARHTYTSVSIYLPMPHSQPLSSSNATTSPHLITHLKEPLALHYLSSPANQTKAIFGCVAAGKNPPKTTGCGAPLVPTSGLNPKT</sequence>
<name>A0A0B1NVA4_UNCNE</name>
<evidence type="ECO:0000313" key="1">
    <source>
        <dbReference type="EMBL" id="KHJ30267.1"/>
    </source>
</evidence>
<reference evidence="1 2" key="1">
    <citation type="journal article" date="2014" name="BMC Genomics">
        <title>Adaptive genomic structural variation in the grape powdery mildew pathogen, Erysiphe necator.</title>
        <authorList>
            <person name="Jones L."/>
            <person name="Riaz S."/>
            <person name="Morales-Cruz A."/>
            <person name="Amrine K.C."/>
            <person name="McGuire B."/>
            <person name="Gubler W.D."/>
            <person name="Walker M.A."/>
            <person name="Cantu D."/>
        </authorList>
    </citation>
    <scope>NUCLEOTIDE SEQUENCE [LARGE SCALE GENOMIC DNA]</scope>
    <source>
        <strain evidence="2">c</strain>
    </source>
</reference>
<dbReference type="Proteomes" id="UP000030854">
    <property type="component" value="Unassembled WGS sequence"/>
</dbReference>
<dbReference type="HOGENOM" id="CLU_2122891_0_0_1"/>
<proteinExistence type="predicted"/>